<dbReference type="EMBL" id="JAKMXF010000039">
    <property type="protein sequence ID" value="KAI6660182.1"/>
    <property type="molecule type" value="Genomic_DNA"/>
</dbReference>
<keyword evidence="2" id="KW-1185">Reference proteome</keyword>
<comment type="caution">
    <text evidence="1">The sequence shown here is derived from an EMBL/GenBank/DDBJ whole genome shotgun (WGS) entry which is preliminary data.</text>
</comment>
<evidence type="ECO:0000313" key="2">
    <source>
        <dbReference type="Proteomes" id="UP001165289"/>
    </source>
</evidence>
<evidence type="ECO:0000313" key="1">
    <source>
        <dbReference type="EMBL" id="KAI6660182.1"/>
    </source>
</evidence>
<name>A0AAV7KFR2_9METZ</name>
<gene>
    <name evidence="1" type="ORF">LOD99_10493</name>
</gene>
<reference evidence="1 2" key="1">
    <citation type="journal article" date="2023" name="BMC Biol.">
        <title>The compact genome of the sponge Oopsacas minuta (Hexactinellida) is lacking key metazoan core genes.</title>
        <authorList>
            <person name="Santini S."/>
            <person name="Schenkelaars Q."/>
            <person name="Jourda C."/>
            <person name="Duchesne M."/>
            <person name="Belahbib H."/>
            <person name="Rocher C."/>
            <person name="Selva M."/>
            <person name="Riesgo A."/>
            <person name="Vervoort M."/>
            <person name="Leys S.P."/>
            <person name="Kodjabachian L."/>
            <person name="Le Bivic A."/>
            <person name="Borchiellini C."/>
            <person name="Claverie J.M."/>
            <person name="Renard E."/>
        </authorList>
    </citation>
    <scope>NUCLEOTIDE SEQUENCE [LARGE SCALE GENOMIC DNA]</scope>
    <source>
        <strain evidence="1">SPO-2</strain>
    </source>
</reference>
<accession>A0AAV7KFR2</accession>
<organism evidence="1 2">
    <name type="scientific">Oopsacas minuta</name>
    <dbReference type="NCBI Taxonomy" id="111878"/>
    <lineage>
        <taxon>Eukaryota</taxon>
        <taxon>Metazoa</taxon>
        <taxon>Porifera</taxon>
        <taxon>Hexactinellida</taxon>
        <taxon>Hexasterophora</taxon>
        <taxon>Lyssacinosida</taxon>
        <taxon>Leucopsacidae</taxon>
        <taxon>Oopsacas</taxon>
    </lineage>
</organism>
<sequence>MENLSEKFCQSIMLYPQKSSKACALFAERVAARGFTSAVPAKYTKNTLIQGDYLHIPVSLHHPYDSDSQIVVSTVSYAGRNCVNTRLRVEAARDIQRLGHLGLGKHSYWELGHYEEYFYRYQSILDAGAAISSEQSGEMLHSRLQRVRDPRFKARAENPIFSQRLVDWMATYNYNMDWDRALRSNTENLKKIFRKWRLMTN</sequence>
<protein>
    <submittedName>
        <fullName evidence="1">Uncharacterized protein</fullName>
    </submittedName>
</protein>
<dbReference type="AlphaFoldDB" id="A0AAV7KFR2"/>
<proteinExistence type="predicted"/>
<dbReference type="Proteomes" id="UP001165289">
    <property type="component" value="Unassembled WGS sequence"/>
</dbReference>